<dbReference type="EMBL" id="CP046173">
    <property type="protein sequence ID" value="QIS18354.1"/>
    <property type="molecule type" value="Genomic_DNA"/>
</dbReference>
<accession>A0A6G9YYQ7</accession>
<proteinExistence type="predicted"/>
<evidence type="ECO:0000313" key="1">
    <source>
        <dbReference type="EMBL" id="QIS18354.1"/>
    </source>
</evidence>
<protein>
    <submittedName>
        <fullName evidence="1">Uncharacterized protein</fullName>
    </submittedName>
</protein>
<dbReference type="AlphaFoldDB" id="A0A6G9YYQ7"/>
<reference evidence="1 2" key="1">
    <citation type="journal article" date="2019" name="ACS Chem. Biol.">
        <title>Identification and Mobilization of a Cryptic Antibiotic Biosynthesis Gene Locus from a Human-Pathogenic Nocardia Isolate.</title>
        <authorList>
            <person name="Herisse M."/>
            <person name="Ishida K."/>
            <person name="Porter J.L."/>
            <person name="Howden B."/>
            <person name="Hertweck C."/>
            <person name="Stinear T.P."/>
            <person name="Pidot S.J."/>
        </authorList>
    </citation>
    <scope>NUCLEOTIDE SEQUENCE [LARGE SCALE GENOMIC DNA]</scope>
    <source>
        <strain evidence="1 2">AUSMDU00012715</strain>
    </source>
</reference>
<sequence>MLSTPPSSGWFPPEVIVAAGVRISAGMMTTATISTIATTTSTSACRLARMSARRESKAEN</sequence>
<dbReference type="Proteomes" id="UP000500953">
    <property type="component" value="Chromosome"/>
</dbReference>
<evidence type="ECO:0000313" key="2">
    <source>
        <dbReference type="Proteomes" id="UP000500953"/>
    </source>
</evidence>
<gene>
    <name evidence="1" type="ORF">F6W96_08735</name>
</gene>
<organism evidence="1 2">
    <name type="scientific">Nocardia terpenica</name>
    <dbReference type="NCBI Taxonomy" id="455432"/>
    <lineage>
        <taxon>Bacteria</taxon>
        <taxon>Bacillati</taxon>
        <taxon>Actinomycetota</taxon>
        <taxon>Actinomycetes</taxon>
        <taxon>Mycobacteriales</taxon>
        <taxon>Nocardiaceae</taxon>
        <taxon>Nocardia</taxon>
    </lineage>
</organism>
<name>A0A6G9YYQ7_9NOCA</name>